<keyword evidence="3" id="KW-1185">Reference proteome</keyword>
<comment type="caution">
    <text evidence="2">The sequence shown here is derived from an EMBL/GenBank/DDBJ whole genome shotgun (WGS) entry which is preliminary data.</text>
</comment>
<sequence>MSVDNSRPADHPEIAYSNARSYIIGFVSTVALLGISLLLVQTHAMSAFNLLATISVLAFLTTVAKLVFLFHLDFSETQRWNTLTLMLNVPLLILSIGLTAWMFRTLYERVMMH</sequence>
<dbReference type="GO" id="GO:0009486">
    <property type="term" value="F:cytochrome bo3 ubiquinol oxidase activity"/>
    <property type="evidence" value="ECO:0007669"/>
    <property type="project" value="TreeGrafter"/>
</dbReference>
<reference evidence="2 3" key="1">
    <citation type="submission" date="2019-05" db="EMBL/GenBank/DDBJ databases">
        <authorList>
            <person name="Pankratov T."/>
            <person name="Grouzdev D."/>
        </authorList>
    </citation>
    <scope>NUCLEOTIDE SEQUENCE [LARGE SCALE GENOMIC DNA]</scope>
    <source>
        <strain evidence="2 3">KEBCLARHB70R</strain>
    </source>
</reference>
<accession>A0A5R9J5Q4</accession>
<gene>
    <name evidence="2" type="ORF">FE263_05755</name>
</gene>
<name>A0A5R9J5Q4_9PROT</name>
<keyword evidence="1" id="KW-0812">Transmembrane</keyword>
<dbReference type="AlphaFoldDB" id="A0A5R9J5Q4"/>
<dbReference type="PANTHER" id="PTHR36835:SF1">
    <property type="entry name" value="CYTOCHROME BO(3) UBIQUINOL OXIDASE SUBUNIT 4"/>
    <property type="match status" value="1"/>
</dbReference>
<organism evidence="2 3">
    <name type="scientific">Lichenicoccus roseus</name>
    <dbReference type="NCBI Taxonomy" id="2683649"/>
    <lineage>
        <taxon>Bacteria</taxon>
        <taxon>Pseudomonadati</taxon>
        <taxon>Pseudomonadota</taxon>
        <taxon>Alphaproteobacteria</taxon>
        <taxon>Acetobacterales</taxon>
        <taxon>Acetobacteraceae</taxon>
        <taxon>Lichenicoccus</taxon>
    </lineage>
</organism>
<dbReference type="InterPro" id="IPR050968">
    <property type="entry name" value="Cytochrome_c_oxidase_bac_sub4"/>
</dbReference>
<dbReference type="GO" id="GO:0015078">
    <property type="term" value="F:proton transmembrane transporter activity"/>
    <property type="evidence" value="ECO:0007669"/>
    <property type="project" value="TreeGrafter"/>
</dbReference>
<dbReference type="Proteomes" id="UP000305654">
    <property type="component" value="Unassembled WGS sequence"/>
</dbReference>
<keyword evidence="1" id="KW-0472">Membrane</keyword>
<dbReference type="GO" id="GO:0019646">
    <property type="term" value="P:aerobic electron transport chain"/>
    <property type="evidence" value="ECO:0007669"/>
    <property type="project" value="TreeGrafter"/>
</dbReference>
<feature type="transmembrane region" description="Helical" evidence="1">
    <location>
        <begin position="47"/>
        <end position="71"/>
    </location>
</feature>
<dbReference type="GO" id="GO:0005886">
    <property type="term" value="C:plasma membrane"/>
    <property type="evidence" value="ECO:0007669"/>
    <property type="project" value="TreeGrafter"/>
</dbReference>
<dbReference type="RefSeq" id="WP_138325029.1">
    <property type="nucleotide sequence ID" value="NZ_VCDI01000002.1"/>
</dbReference>
<feature type="transmembrane region" description="Helical" evidence="1">
    <location>
        <begin position="83"/>
        <end position="103"/>
    </location>
</feature>
<evidence type="ECO:0000313" key="2">
    <source>
        <dbReference type="EMBL" id="TLU72955.1"/>
    </source>
</evidence>
<feature type="transmembrane region" description="Helical" evidence="1">
    <location>
        <begin position="20"/>
        <end position="40"/>
    </location>
</feature>
<dbReference type="OrthoDB" id="7282936at2"/>
<evidence type="ECO:0000313" key="3">
    <source>
        <dbReference type="Proteomes" id="UP000305654"/>
    </source>
</evidence>
<protein>
    <recommendedName>
        <fullName evidence="4">Cytochrome-c oxidase</fullName>
    </recommendedName>
</protein>
<dbReference type="PANTHER" id="PTHR36835">
    <property type="entry name" value="CYTOCHROME BO(3) UBIQUINOL OXIDASE SUBUNIT 4"/>
    <property type="match status" value="1"/>
</dbReference>
<dbReference type="EMBL" id="VCDI01000002">
    <property type="protein sequence ID" value="TLU72955.1"/>
    <property type="molecule type" value="Genomic_DNA"/>
</dbReference>
<keyword evidence="1" id="KW-1133">Transmembrane helix</keyword>
<evidence type="ECO:0008006" key="4">
    <source>
        <dbReference type="Google" id="ProtNLM"/>
    </source>
</evidence>
<evidence type="ECO:0000256" key="1">
    <source>
        <dbReference type="SAM" id="Phobius"/>
    </source>
</evidence>
<proteinExistence type="predicted"/>
<dbReference type="GO" id="GO:0009319">
    <property type="term" value="C:cytochrome o ubiquinol oxidase complex"/>
    <property type="evidence" value="ECO:0007669"/>
    <property type="project" value="TreeGrafter"/>
</dbReference>
<dbReference type="GO" id="GO:0015990">
    <property type="term" value="P:electron transport coupled proton transport"/>
    <property type="evidence" value="ECO:0007669"/>
    <property type="project" value="TreeGrafter"/>
</dbReference>